<organism evidence="2 3">
    <name type="scientific">Monilinia fructicola</name>
    <name type="common">Brown rot fungus</name>
    <name type="synonym">Ciboria fructicola</name>
    <dbReference type="NCBI Taxonomy" id="38448"/>
    <lineage>
        <taxon>Eukaryota</taxon>
        <taxon>Fungi</taxon>
        <taxon>Dikarya</taxon>
        <taxon>Ascomycota</taxon>
        <taxon>Pezizomycotina</taxon>
        <taxon>Leotiomycetes</taxon>
        <taxon>Helotiales</taxon>
        <taxon>Sclerotiniaceae</taxon>
        <taxon>Monilinia</taxon>
    </lineage>
</organism>
<keyword evidence="3" id="KW-1185">Reference proteome</keyword>
<name>A0A5M9JVV6_MONFR</name>
<dbReference type="EMBL" id="VICG01000003">
    <property type="protein sequence ID" value="KAA8573658.1"/>
    <property type="molecule type" value="Genomic_DNA"/>
</dbReference>
<feature type="compositionally biased region" description="Polar residues" evidence="1">
    <location>
        <begin position="8"/>
        <end position="18"/>
    </location>
</feature>
<proteinExistence type="predicted"/>
<evidence type="ECO:0000313" key="2">
    <source>
        <dbReference type="EMBL" id="KAA8573658.1"/>
    </source>
</evidence>
<evidence type="ECO:0000313" key="3">
    <source>
        <dbReference type="Proteomes" id="UP000322873"/>
    </source>
</evidence>
<protein>
    <submittedName>
        <fullName evidence="2">Uncharacterized protein</fullName>
    </submittedName>
</protein>
<gene>
    <name evidence="2" type="ORF">EYC84_005240</name>
</gene>
<dbReference type="VEuPathDB" id="FungiDB:MFRU_001g03810"/>
<comment type="caution">
    <text evidence="2">The sequence shown here is derived from an EMBL/GenBank/DDBJ whole genome shotgun (WGS) entry which is preliminary data.</text>
</comment>
<accession>A0A5M9JVV6</accession>
<dbReference type="AlphaFoldDB" id="A0A5M9JVV6"/>
<sequence>MHLPATRPSLSRRTSAANKPSPSPQPQQQPIPQAEPKKWVYVDASTQWSPIMDSKTGRASPPVQGDPEDIPQEPIIAPEQPRVDVPQDITPSIQPGSPNMKRRQSAIDNAHVASEKVSPPKRVKPQTTVKVLPKKYELCQVEDMVVLIASMIAELIQRNDVLPLQRAGVDTLPFQIASWDFLTELALLELEFLHRVDWKIVPNPETLIDYYKGLIERNDRLHNGRGFHRGIRRIRGRR</sequence>
<evidence type="ECO:0000256" key="1">
    <source>
        <dbReference type="SAM" id="MobiDB-lite"/>
    </source>
</evidence>
<dbReference type="Proteomes" id="UP000322873">
    <property type="component" value="Unassembled WGS sequence"/>
</dbReference>
<reference evidence="2 3" key="1">
    <citation type="submission" date="2019-06" db="EMBL/GenBank/DDBJ databases">
        <title>Genome Sequence of the Brown Rot Fungal Pathogen Monilinia fructicola.</title>
        <authorList>
            <person name="De Miccolis Angelini R.M."/>
            <person name="Landi L."/>
            <person name="Abate D."/>
            <person name="Pollastro S."/>
            <person name="Romanazzi G."/>
            <person name="Faretra F."/>
        </authorList>
    </citation>
    <scope>NUCLEOTIDE SEQUENCE [LARGE SCALE GENOMIC DNA]</scope>
    <source>
        <strain evidence="2 3">Mfrc123</strain>
    </source>
</reference>
<feature type="region of interest" description="Disordered" evidence="1">
    <location>
        <begin position="1"/>
        <end position="73"/>
    </location>
</feature>